<sequence length="252" mass="27168">MAAHKKAINVLSIGGTDPCSFSGLSIDHKTFLSLGVTGSFITTVVTAQNTHKFHAFFSVPPTIIQKQLQSIVEERKIAALKTGLIPSPKSIYMLGEGIKNIRAPLVVDPVLGSSTGRSFVRSSLLEGYRRILLPLATLVTPNLHEAAVLTGKKLVSSEQIKAAAKQIYALGPGAVLIKGGHRRGDPIDILWDGSAYTYFRSERIGTYPWRGLGCTLSAAITAFLDQITFQHQGFDLGIGGDEFQRGNLLHEA</sequence>
<protein>
    <recommendedName>
        <fullName evidence="2">hydroxymethylpyrimidine kinase</fullName>
        <ecNumber evidence="2">2.7.1.49</ecNumber>
    </recommendedName>
</protein>
<dbReference type="PANTHER" id="PTHR20858">
    <property type="entry name" value="PHOSPHOMETHYLPYRIMIDINE KINASE"/>
    <property type="match status" value="1"/>
</dbReference>
<keyword evidence="5" id="KW-1185">Reference proteome</keyword>
<evidence type="ECO:0000313" key="4">
    <source>
        <dbReference type="EMBL" id="MFC1853697.1"/>
    </source>
</evidence>
<dbReference type="PANTHER" id="PTHR20858:SF17">
    <property type="entry name" value="HYDROXYMETHYLPYRIMIDINE_PHOSPHOMETHYLPYRIMIDINE KINASE THI20-RELATED"/>
    <property type="match status" value="1"/>
</dbReference>
<comment type="pathway">
    <text evidence="1">Cofactor biosynthesis; thiamine diphosphate biosynthesis.</text>
</comment>
<dbReference type="Proteomes" id="UP001594351">
    <property type="component" value="Unassembled WGS sequence"/>
</dbReference>
<feature type="non-terminal residue" evidence="4">
    <location>
        <position position="252"/>
    </location>
</feature>
<dbReference type="EC" id="2.7.1.49" evidence="2"/>
<dbReference type="InterPro" id="IPR029056">
    <property type="entry name" value="Ribokinase-like"/>
</dbReference>
<dbReference type="InterPro" id="IPR013749">
    <property type="entry name" value="PM/HMP-P_kinase-1"/>
</dbReference>
<keyword evidence="4" id="KW-0808">Transferase</keyword>
<feature type="domain" description="Pyridoxamine kinase/Phosphomethylpyrimidine kinase" evidence="3">
    <location>
        <begin position="17"/>
        <end position="226"/>
    </location>
</feature>
<evidence type="ECO:0000313" key="5">
    <source>
        <dbReference type="Proteomes" id="UP001594351"/>
    </source>
</evidence>
<dbReference type="EMBL" id="JBHPBY010000575">
    <property type="protein sequence ID" value="MFC1853697.1"/>
    <property type="molecule type" value="Genomic_DNA"/>
</dbReference>
<evidence type="ECO:0000256" key="1">
    <source>
        <dbReference type="ARBA" id="ARBA00004948"/>
    </source>
</evidence>
<dbReference type="SUPFAM" id="SSF53613">
    <property type="entry name" value="Ribokinase-like"/>
    <property type="match status" value="1"/>
</dbReference>
<name>A0ABV6Z5J3_UNCC1</name>
<comment type="caution">
    <text evidence="4">The sequence shown here is derived from an EMBL/GenBank/DDBJ whole genome shotgun (WGS) entry which is preliminary data.</text>
</comment>
<keyword evidence="4" id="KW-0418">Kinase</keyword>
<dbReference type="GO" id="GO:0016301">
    <property type="term" value="F:kinase activity"/>
    <property type="evidence" value="ECO:0007669"/>
    <property type="project" value="UniProtKB-KW"/>
</dbReference>
<dbReference type="InterPro" id="IPR004399">
    <property type="entry name" value="HMP/HMP-P_kinase_dom"/>
</dbReference>
<accession>A0ABV6Z5J3</accession>
<dbReference type="CDD" id="cd01169">
    <property type="entry name" value="HMPP_kinase"/>
    <property type="match status" value="1"/>
</dbReference>
<proteinExistence type="predicted"/>
<reference evidence="4 5" key="1">
    <citation type="submission" date="2024-09" db="EMBL/GenBank/DDBJ databases">
        <title>Laminarin stimulates single cell rates of sulfate reduction while oxygen inhibits transcriptomic activity in coastal marine sediment.</title>
        <authorList>
            <person name="Lindsay M."/>
            <person name="Orcutt B."/>
            <person name="Emerson D."/>
            <person name="Stepanauskas R."/>
            <person name="D'Angelo T."/>
        </authorList>
    </citation>
    <scope>NUCLEOTIDE SEQUENCE [LARGE SCALE GENOMIC DNA]</scope>
    <source>
        <strain evidence="4">SAG AM-311-K15</strain>
    </source>
</reference>
<dbReference type="Pfam" id="PF08543">
    <property type="entry name" value="Phos_pyr_kin"/>
    <property type="match status" value="1"/>
</dbReference>
<evidence type="ECO:0000256" key="2">
    <source>
        <dbReference type="ARBA" id="ARBA00012135"/>
    </source>
</evidence>
<dbReference type="Gene3D" id="3.40.1190.20">
    <property type="match status" value="1"/>
</dbReference>
<gene>
    <name evidence="4" type="ORF">ACFL27_26230</name>
</gene>
<organism evidence="4 5">
    <name type="scientific">candidate division CSSED10-310 bacterium</name>
    <dbReference type="NCBI Taxonomy" id="2855610"/>
    <lineage>
        <taxon>Bacteria</taxon>
        <taxon>Bacteria division CSSED10-310</taxon>
    </lineage>
</organism>
<evidence type="ECO:0000259" key="3">
    <source>
        <dbReference type="Pfam" id="PF08543"/>
    </source>
</evidence>